<keyword evidence="2" id="KW-1185">Reference proteome</keyword>
<reference evidence="1 2" key="1">
    <citation type="submission" date="2019-04" db="EMBL/GenBank/DDBJ databases">
        <authorList>
            <person name="Li Y."/>
            <person name="Wang J."/>
        </authorList>
    </citation>
    <scope>NUCLEOTIDE SEQUENCE [LARGE SCALE GENOMIC DNA]</scope>
    <source>
        <strain evidence="1 2">DSM 14668</strain>
    </source>
</reference>
<evidence type="ECO:0000313" key="2">
    <source>
        <dbReference type="Proteomes" id="UP000309215"/>
    </source>
</evidence>
<protein>
    <recommendedName>
        <fullName evidence="3">Lipoprotein</fullName>
    </recommendedName>
</protein>
<dbReference type="EMBL" id="SSMQ01000013">
    <property type="protein sequence ID" value="TKD08506.1"/>
    <property type="molecule type" value="Genomic_DNA"/>
</dbReference>
<dbReference type="AlphaFoldDB" id="A0A4V5PPR6"/>
<comment type="caution">
    <text evidence="1">The sequence shown here is derived from an EMBL/GenBank/DDBJ whole genome shotgun (WGS) entry which is preliminary data.</text>
</comment>
<evidence type="ECO:0000313" key="1">
    <source>
        <dbReference type="EMBL" id="TKD08506.1"/>
    </source>
</evidence>
<dbReference type="PROSITE" id="PS51257">
    <property type="entry name" value="PROKAR_LIPOPROTEIN"/>
    <property type="match status" value="1"/>
</dbReference>
<evidence type="ECO:0008006" key="3">
    <source>
        <dbReference type="Google" id="ProtNLM"/>
    </source>
</evidence>
<organism evidence="1 2">
    <name type="scientific">Polyangium fumosum</name>
    <dbReference type="NCBI Taxonomy" id="889272"/>
    <lineage>
        <taxon>Bacteria</taxon>
        <taxon>Pseudomonadati</taxon>
        <taxon>Myxococcota</taxon>
        <taxon>Polyangia</taxon>
        <taxon>Polyangiales</taxon>
        <taxon>Polyangiaceae</taxon>
        <taxon>Polyangium</taxon>
    </lineage>
</organism>
<name>A0A4V5PPR6_9BACT</name>
<dbReference type="Proteomes" id="UP000309215">
    <property type="component" value="Unassembled WGS sequence"/>
</dbReference>
<accession>A0A4V5PPR6</accession>
<proteinExistence type="predicted"/>
<dbReference type="RefSeq" id="WP_136929601.1">
    <property type="nucleotide sequence ID" value="NZ_SSMQ01000013.1"/>
</dbReference>
<sequence length="221" mass="22167">MAKRDGRRGRVLGLVAAAWVVVMAGCSGGAAGEGGGGGAAGGDGGGPTKTHECWQGVTTYGISTNPYVVEAVKGTNGTFVDHCDESGHLVQYNCESTMICDPQACEPILTGVVVEEVFDCKGACKAGVCERGCPEADVALTVVSVDSTGTTLNDAVSGTGYTCTSVIDKNSNDGWACTGAEAVGATGKAGESTGSCHRGEGAFGVAFPVGNCFYLNCARSN</sequence>
<gene>
    <name evidence="1" type="ORF">E8A74_14515</name>
</gene>